<dbReference type="AlphaFoldDB" id="A0A914RX82"/>
<dbReference type="Proteomes" id="UP000887564">
    <property type="component" value="Unplaced"/>
</dbReference>
<name>A0A914RX82_PAREQ</name>
<evidence type="ECO:0000313" key="1">
    <source>
        <dbReference type="Proteomes" id="UP000887564"/>
    </source>
</evidence>
<keyword evidence="1" id="KW-1185">Reference proteome</keyword>
<accession>A0A914RX82</accession>
<sequence>MNLLLPCFAHAAWMLKRHCGSERCGPYGGPENTILGYAHRCRVLICDMICTRSVLLRRCGLQK</sequence>
<reference evidence="2" key="1">
    <citation type="submission" date="2022-11" db="UniProtKB">
        <authorList>
            <consortium name="WormBaseParasite"/>
        </authorList>
    </citation>
    <scope>IDENTIFICATION</scope>
</reference>
<organism evidence="1 2">
    <name type="scientific">Parascaris equorum</name>
    <name type="common">Equine roundworm</name>
    <dbReference type="NCBI Taxonomy" id="6256"/>
    <lineage>
        <taxon>Eukaryota</taxon>
        <taxon>Metazoa</taxon>
        <taxon>Ecdysozoa</taxon>
        <taxon>Nematoda</taxon>
        <taxon>Chromadorea</taxon>
        <taxon>Rhabditida</taxon>
        <taxon>Spirurina</taxon>
        <taxon>Ascaridomorpha</taxon>
        <taxon>Ascaridoidea</taxon>
        <taxon>Ascarididae</taxon>
        <taxon>Parascaris</taxon>
    </lineage>
</organism>
<protein>
    <submittedName>
        <fullName evidence="2">Secreted protein</fullName>
    </submittedName>
</protein>
<evidence type="ECO:0000313" key="2">
    <source>
        <dbReference type="WBParaSite" id="PEQ_0000662501-mRNA-1"/>
    </source>
</evidence>
<dbReference type="WBParaSite" id="PEQ_0000662501-mRNA-1">
    <property type="protein sequence ID" value="PEQ_0000662501-mRNA-1"/>
    <property type="gene ID" value="PEQ_0000662501"/>
</dbReference>
<proteinExistence type="predicted"/>